<gene>
    <name evidence="2" type="ORF">MIMGU_mgv1a017319mg</name>
</gene>
<feature type="chain" id="PRO_5001505115" evidence="1">
    <location>
        <begin position="30"/>
        <end position="82"/>
    </location>
</feature>
<feature type="signal peptide" evidence="1">
    <location>
        <begin position="1"/>
        <end position="29"/>
    </location>
</feature>
<evidence type="ECO:0000313" key="2">
    <source>
        <dbReference type="EMBL" id="EYU43143.1"/>
    </source>
</evidence>
<reference evidence="2 3" key="1">
    <citation type="journal article" date="2013" name="Proc. Natl. Acad. Sci. U.S.A.">
        <title>Fine-scale variation in meiotic recombination in Mimulus inferred from population shotgun sequencing.</title>
        <authorList>
            <person name="Hellsten U."/>
            <person name="Wright K.M."/>
            <person name="Jenkins J."/>
            <person name="Shu S."/>
            <person name="Yuan Y."/>
            <person name="Wessler S.R."/>
            <person name="Schmutz J."/>
            <person name="Willis J.H."/>
            <person name="Rokhsar D.S."/>
        </authorList>
    </citation>
    <scope>NUCLEOTIDE SEQUENCE [LARGE SCALE GENOMIC DNA]</scope>
    <source>
        <strain evidence="3">cv. DUN x IM62</strain>
    </source>
</reference>
<keyword evidence="1" id="KW-0732">Signal</keyword>
<proteinExistence type="predicted"/>
<accession>A0A022RTS8</accession>
<protein>
    <submittedName>
        <fullName evidence="2">Uncharacterized protein</fullName>
    </submittedName>
</protein>
<dbReference type="AlphaFoldDB" id="A0A022RTS8"/>
<evidence type="ECO:0000313" key="3">
    <source>
        <dbReference type="Proteomes" id="UP000030748"/>
    </source>
</evidence>
<dbReference type="EMBL" id="KI630264">
    <property type="protein sequence ID" value="EYU43143.1"/>
    <property type="molecule type" value="Genomic_DNA"/>
</dbReference>
<keyword evidence="3" id="KW-1185">Reference proteome</keyword>
<dbReference type="Proteomes" id="UP000030748">
    <property type="component" value="Unassembled WGS sequence"/>
</dbReference>
<name>A0A022RTS8_ERYGU</name>
<organism evidence="2 3">
    <name type="scientific">Erythranthe guttata</name>
    <name type="common">Yellow monkey flower</name>
    <name type="synonym">Mimulus guttatus</name>
    <dbReference type="NCBI Taxonomy" id="4155"/>
    <lineage>
        <taxon>Eukaryota</taxon>
        <taxon>Viridiplantae</taxon>
        <taxon>Streptophyta</taxon>
        <taxon>Embryophyta</taxon>
        <taxon>Tracheophyta</taxon>
        <taxon>Spermatophyta</taxon>
        <taxon>Magnoliopsida</taxon>
        <taxon>eudicotyledons</taxon>
        <taxon>Gunneridae</taxon>
        <taxon>Pentapetalae</taxon>
        <taxon>asterids</taxon>
        <taxon>lamiids</taxon>
        <taxon>Lamiales</taxon>
        <taxon>Phrymaceae</taxon>
        <taxon>Erythranthe</taxon>
    </lineage>
</organism>
<sequence length="82" mass="8735">MATSTRKLLVSMALVVLLVAMFLTSPAEGGRGKMIGYTHKPVPKSTPVAANPYRRGCQASLGCRQDRKLLGIDHLPIGGDTN</sequence>
<evidence type="ECO:0000256" key="1">
    <source>
        <dbReference type="SAM" id="SignalP"/>
    </source>
</evidence>